<evidence type="ECO:0000256" key="5">
    <source>
        <dbReference type="ARBA" id="ARBA00023002"/>
    </source>
</evidence>
<name>A0A7H1N5K1_9PROT</name>
<dbReference type="NCBIfam" id="TIGR01850">
    <property type="entry name" value="argC"/>
    <property type="match status" value="1"/>
</dbReference>
<protein>
    <recommendedName>
        <fullName evidence="7">N-acetyl-gamma-glutamyl-phosphate reductase</fullName>
        <shortName evidence="7">AGPR</shortName>
        <ecNumber evidence="7">1.2.1.38</ecNumber>
    </recommendedName>
    <alternativeName>
        <fullName evidence="7">N-acetyl-glutamate semialdehyde dehydrogenase</fullName>
        <shortName evidence="7">NAGSA dehydrogenase</shortName>
    </alternativeName>
</protein>
<evidence type="ECO:0000256" key="8">
    <source>
        <dbReference type="PROSITE-ProRule" id="PRU10010"/>
    </source>
</evidence>
<dbReference type="SUPFAM" id="SSF51735">
    <property type="entry name" value="NAD(P)-binding Rossmann-fold domains"/>
    <property type="match status" value="1"/>
</dbReference>
<dbReference type="SUPFAM" id="SSF55347">
    <property type="entry name" value="Glyceraldehyde-3-phosphate dehydrogenase-like, C-terminal domain"/>
    <property type="match status" value="1"/>
</dbReference>
<dbReference type="RefSeq" id="WP_190261447.1">
    <property type="nucleotide sequence ID" value="NZ_CP053923.1"/>
</dbReference>
<keyword evidence="7" id="KW-0963">Cytoplasm</keyword>
<dbReference type="GO" id="GO:0006526">
    <property type="term" value="P:L-arginine biosynthetic process"/>
    <property type="evidence" value="ECO:0007669"/>
    <property type="project" value="UniProtKB-UniRule"/>
</dbReference>
<dbReference type="InterPro" id="IPR023013">
    <property type="entry name" value="AGPR_AS"/>
</dbReference>
<dbReference type="Gene3D" id="3.40.50.720">
    <property type="entry name" value="NAD(P)-binding Rossmann-like Domain"/>
    <property type="match status" value="1"/>
</dbReference>
<dbReference type="InterPro" id="IPR036291">
    <property type="entry name" value="NAD(P)-bd_dom_sf"/>
</dbReference>
<dbReference type="GO" id="GO:0070401">
    <property type="term" value="F:NADP+ binding"/>
    <property type="evidence" value="ECO:0007669"/>
    <property type="project" value="InterPro"/>
</dbReference>
<dbReference type="GO" id="GO:0003942">
    <property type="term" value="F:N-acetyl-gamma-glutamyl-phosphate reductase activity"/>
    <property type="evidence" value="ECO:0007669"/>
    <property type="project" value="UniProtKB-UniRule"/>
</dbReference>
<evidence type="ECO:0000256" key="7">
    <source>
        <dbReference type="HAMAP-Rule" id="MF_00150"/>
    </source>
</evidence>
<comment type="similarity">
    <text evidence="7">Belongs to the NAGSA dehydrogenase family. Type 1 subfamily.</text>
</comment>
<dbReference type="InterPro" id="IPR000534">
    <property type="entry name" value="Semialdehyde_DH_NAD-bd"/>
</dbReference>
<dbReference type="CDD" id="cd23934">
    <property type="entry name" value="AGPR_1_C"/>
    <property type="match status" value="1"/>
</dbReference>
<evidence type="ECO:0000256" key="6">
    <source>
        <dbReference type="ARBA" id="ARBA00050557"/>
    </source>
</evidence>
<comment type="pathway">
    <text evidence="1 7">Amino-acid biosynthesis; L-arginine biosynthesis; N(2)-acetyl-L-ornithine from L-glutamate: step 3/4.</text>
</comment>
<gene>
    <name evidence="7" type="primary">argC</name>
    <name evidence="10" type="ORF">HQ394_18825</name>
</gene>
<sequence length="354" mass="37052">MTDDANRLRVAIVGASGYTGAELVRLLVCHPAARVVALTADRKAGNTLDAVFPHLAGAGGEGALPPLVAVDNVDWEGIDIAFFGLPHGASQPVIAALPPQVKAIDLSPDFRFADPAVYSEWYGLPHQSPALQAEAVYGLTELMRDRVKAARIIACPGCYPTSSLLPLIPLVEAGLIEADEVIIDAKSGVSGAGRAAKEGSLYAEVAEGIHAYGVASHRHAPEIEQGLSLAAGRAIKVNFTPHLMPMNRGILSSIYVRLAKGASADDLRATLATRYQGEPFVKVLAAGTVPATRHVRGSNQCRIGVFADRLPGRAILLSVIDNLVKGASGQAVQNMNVVCGLPETMGLAQAPIFP</sequence>
<dbReference type="SMART" id="SM00859">
    <property type="entry name" value="Semialdhyde_dh"/>
    <property type="match status" value="1"/>
</dbReference>
<reference evidence="10 11" key="1">
    <citation type="submission" date="2020-05" db="EMBL/GenBank/DDBJ databases">
        <title>Complete closed genome sequence of Defluviicoccus vanus.</title>
        <authorList>
            <person name="Bessarab I."/>
            <person name="Arumugam K."/>
            <person name="Maszenan A.M."/>
            <person name="Seviour R.J."/>
            <person name="Williams R.B."/>
        </authorList>
    </citation>
    <scope>NUCLEOTIDE SEQUENCE [LARGE SCALE GENOMIC DNA]</scope>
    <source>
        <strain evidence="10 11">Ben 114</strain>
    </source>
</reference>
<dbReference type="Pfam" id="PF01118">
    <property type="entry name" value="Semialdhyde_dh"/>
    <property type="match status" value="1"/>
</dbReference>
<evidence type="ECO:0000256" key="4">
    <source>
        <dbReference type="ARBA" id="ARBA00022857"/>
    </source>
</evidence>
<keyword evidence="4 7" id="KW-0521">NADP</keyword>
<evidence type="ECO:0000313" key="11">
    <source>
        <dbReference type="Proteomes" id="UP000516369"/>
    </source>
</evidence>
<comment type="catalytic activity">
    <reaction evidence="6 7">
        <text>N-acetyl-L-glutamate 5-semialdehyde + phosphate + NADP(+) = N-acetyl-L-glutamyl 5-phosphate + NADPH + H(+)</text>
        <dbReference type="Rhea" id="RHEA:21588"/>
        <dbReference type="ChEBI" id="CHEBI:15378"/>
        <dbReference type="ChEBI" id="CHEBI:29123"/>
        <dbReference type="ChEBI" id="CHEBI:43474"/>
        <dbReference type="ChEBI" id="CHEBI:57783"/>
        <dbReference type="ChEBI" id="CHEBI:57936"/>
        <dbReference type="ChEBI" id="CHEBI:58349"/>
        <dbReference type="EC" id="1.2.1.38"/>
    </reaction>
</comment>
<evidence type="ECO:0000313" key="10">
    <source>
        <dbReference type="EMBL" id="QNT70987.1"/>
    </source>
</evidence>
<dbReference type="Proteomes" id="UP000516369">
    <property type="component" value="Chromosome"/>
</dbReference>
<dbReference type="GO" id="GO:0005737">
    <property type="term" value="C:cytoplasm"/>
    <property type="evidence" value="ECO:0007669"/>
    <property type="project" value="UniProtKB-SubCell"/>
</dbReference>
<dbReference type="Gene3D" id="3.30.360.10">
    <property type="entry name" value="Dihydrodipicolinate Reductase, domain 2"/>
    <property type="match status" value="1"/>
</dbReference>
<evidence type="ECO:0000259" key="9">
    <source>
        <dbReference type="SMART" id="SM00859"/>
    </source>
</evidence>
<dbReference type="InterPro" id="IPR000706">
    <property type="entry name" value="AGPR_type-1"/>
</dbReference>
<proteinExistence type="inferred from homology"/>
<dbReference type="AlphaFoldDB" id="A0A7H1N5K1"/>
<comment type="subcellular location">
    <subcellularLocation>
        <location evidence="7">Cytoplasm</location>
    </subcellularLocation>
</comment>
<dbReference type="PANTHER" id="PTHR32338:SF10">
    <property type="entry name" value="N-ACETYL-GAMMA-GLUTAMYL-PHOSPHATE REDUCTASE, CHLOROPLASTIC-RELATED"/>
    <property type="match status" value="1"/>
</dbReference>
<keyword evidence="5 7" id="KW-0560">Oxidoreductase</keyword>
<dbReference type="Pfam" id="PF22698">
    <property type="entry name" value="Semialdhyde_dhC_1"/>
    <property type="match status" value="1"/>
</dbReference>
<dbReference type="KEGG" id="dvn:HQ394_18825"/>
<dbReference type="InterPro" id="IPR050085">
    <property type="entry name" value="AGPR"/>
</dbReference>
<dbReference type="PROSITE" id="PS01224">
    <property type="entry name" value="ARGC"/>
    <property type="match status" value="1"/>
</dbReference>
<feature type="domain" description="Semialdehyde dehydrogenase NAD-binding" evidence="9">
    <location>
        <begin position="9"/>
        <end position="150"/>
    </location>
</feature>
<accession>A0A7H1N5K1</accession>
<dbReference type="FunFam" id="3.30.360.10:FF:000014">
    <property type="entry name" value="N-acetyl-gamma-glutamyl-phosphate reductase"/>
    <property type="match status" value="1"/>
</dbReference>
<evidence type="ECO:0000256" key="2">
    <source>
        <dbReference type="ARBA" id="ARBA00022571"/>
    </source>
</evidence>
<keyword evidence="2 7" id="KW-0055">Arginine biosynthesis</keyword>
<dbReference type="InterPro" id="IPR058924">
    <property type="entry name" value="AGPR_dimerisation_dom"/>
</dbReference>
<organism evidence="10 11">
    <name type="scientific">Defluviicoccus vanus</name>
    <dbReference type="NCBI Taxonomy" id="111831"/>
    <lineage>
        <taxon>Bacteria</taxon>
        <taxon>Pseudomonadati</taxon>
        <taxon>Pseudomonadota</taxon>
        <taxon>Alphaproteobacteria</taxon>
        <taxon>Rhodospirillales</taxon>
        <taxon>Rhodospirillaceae</taxon>
        <taxon>Defluviicoccus</taxon>
    </lineage>
</organism>
<dbReference type="EC" id="1.2.1.38" evidence="7"/>
<evidence type="ECO:0000256" key="1">
    <source>
        <dbReference type="ARBA" id="ARBA00004862"/>
    </source>
</evidence>
<feature type="active site" evidence="7 8">
    <location>
        <position position="158"/>
    </location>
</feature>
<keyword evidence="3 7" id="KW-0028">Amino-acid biosynthesis</keyword>
<evidence type="ECO:0000256" key="3">
    <source>
        <dbReference type="ARBA" id="ARBA00022605"/>
    </source>
</evidence>
<dbReference type="GO" id="GO:0051287">
    <property type="term" value="F:NAD binding"/>
    <property type="evidence" value="ECO:0007669"/>
    <property type="project" value="InterPro"/>
</dbReference>
<dbReference type="CDD" id="cd17895">
    <property type="entry name" value="AGPR_1_N"/>
    <property type="match status" value="1"/>
</dbReference>
<dbReference type="EMBL" id="CP053923">
    <property type="protein sequence ID" value="QNT70987.1"/>
    <property type="molecule type" value="Genomic_DNA"/>
</dbReference>
<dbReference type="UniPathway" id="UPA00068">
    <property type="reaction ID" value="UER00108"/>
</dbReference>
<keyword evidence="11" id="KW-1185">Reference proteome</keyword>
<dbReference type="HAMAP" id="MF_00150">
    <property type="entry name" value="ArgC_type1"/>
    <property type="match status" value="1"/>
</dbReference>
<dbReference type="PANTHER" id="PTHR32338">
    <property type="entry name" value="N-ACETYL-GAMMA-GLUTAMYL-PHOSPHATE REDUCTASE, CHLOROPLASTIC-RELATED-RELATED"/>
    <property type="match status" value="1"/>
</dbReference>
<comment type="function">
    <text evidence="7">Catalyzes the NADPH-dependent reduction of N-acetyl-5-glutamyl phosphate to yield N-acetyl-L-glutamate 5-semialdehyde.</text>
</comment>